<feature type="transmembrane region" description="Helical" evidence="5">
    <location>
        <begin position="315"/>
        <end position="335"/>
    </location>
</feature>
<evidence type="ECO:0000256" key="5">
    <source>
        <dbReference type="SAM" id="Phobius"/>
    </source>
</evidence>
<keyword evidence="5" id="KW-0472">Membrane</keyword>
<proteinExistence type="inferred from homology"/>
<dbReference type="EMBL" id="JAQQFR010000005">
    <property type="protein sequence ID" value="MFL9878618.1"/>
    <property type="molecule type" value="Genomic_DNA"/>
</dbReference>
<dbReference type="InterPro" id="IPR051310">
    <property type="entry name" value="MCP_chemotaxis"/>
</dbReference>
<reference evidence="8 9" key="1">
    <citation type="journal article" date="2024" name="Chem. Sci.">
        <title>Discovery of megapolipeptins by genome mining of a Burkholderiales bacteria collection.</title>
        <authorList>
            <person name="Paulo B.S."/>
            <person name="Recchia M.J.J."/>
            <person name="Lee S."/>
            <person name="Fergusson C.H."/>
            <person name="Romanowski S.B."/>
            <person name="Hernandez A."/>
            <person name="Krull N."/>
            <person name="Liu D.Y."/>
            <person name="Cavanagh H."/>
            <person name="Bos A."/>
            <person name="Gray C.A."/>
            <person name="Murphy B.T."/>
            <person name="Linington R.G."/>
            <person name="Eustaquio A.S."/>
        </authorList>
    </citation>
    <scope>NUCLEOTIDE SEQUENCE [LARGE SCALE GENOMIC DNA]</scope>
    <source>
        <strain evidence="8 9">RL21-008-BIB-B</strain>
    </source>
</reference>
<feature type="domain" description="Methyl-accepting transducer" evidence="6">
    <location>
        <begin position="396"/>
        <end position="611"/>
    </location>
</feature>
<protein>
    <submittedName>
        <fullName evidence="8">Methyl-accepting chemotaxis protein</fullName>
    </submittedName>
</protein>
<evidence type="ECO:0000313" key="8">
    <source>
        <dbReference type="EMBL" id="MFL9878618.1"/>
    </source>
</evidence>
<dbReference type="Pfam" id="PF00015">
    <property type="entry name" value="MCPsignal"/>
    <property type="match status" value="1"/>
</dbReference>
<feature type="coiled-coil region" evidence="4">
    <location>
        <begin position="600"/>
        <end position="627"/>
    </location>
</feature>
<dbReference type="PANTHER" id="PTHR43531">
    <property type="entry name" value="PROTEIN ICFG"/>
    <property type="match status" value="1"/>
</dbReference>
<name>A0ABW8Z700_9BURK</name>
<dbReference type="SMART" id="SM00283">
    <property type="entry name" value="MA"/>
    <property type="match status" value="1"/>
</dbReference>
<dbReference type="InterPro" id="IPR004090">
    <property type="entry name" value="Chemotax_Me-accpt_rcpt"/>
</dbReference>
<evidence type="ECO:0000256" key="3">
    <source>
        <dbReference type="PROSITE-ProRule" id="PRU00284"/>
    </source>
</evidence>
<dbReference type="Pfam" id="PF08376">
    <property type="entry name" value="NIT"/>
    <property type="match status" value="1"/>
</dbReference>
<dbReference type="PROSITE" id="PS50885">
    <property type="entry name" value="HAMP"/>
    <property type="match status" value="1"/>
</dbReference>
<dbReference type="InterPro" id="IPR004089">
    <property type="entry name" value="MCPsignal_dom"/>
</dbReference>
<sequence>MRALQRMKLWQRIALLGLMGLVLVAPPFYLYVDGANKSIDVSTFEYAGLEPGKAALRVLQAAQQHRGLSAAFLVSGQMAQQRSDTARRMELALDELAQAMKPGGLSSSALWQKIRSEWNALSKSIGTRGLTPSESFQLHTQLCQDLLLLIERISDSYKLTLDTDADVYYLVHAVYFDLPQLTEYFGQVRGMGVGVLSSGNVTPEVRTKMYGLIAGARLYGKTTTRYFEKAYEARQALKDRFAPSIAAATAQGSEVLTMANDNIAAANGVSLAPQEYFDLVSKAIERQYQIAFAAVDQLQLLINERVEQQREMRNLLSGVVILIAVLAVLFGWFVCRSLVRQLGGEPGDVIRVLKKVAQGDLTQRIEVDPGDHSSLVCQMKEMVDRLSIVITEVATGASVLADASHEISSTAQLLSSGANEQAAGVEMTSASLEEMSSSITSNAKNAKITEALAGQAAGDASEGGASVRSTVIVMKQIAKMVDMIDDIAYQTNLLALNAAIEAASAGGQSRGFAVVSAEIRKLAERSQTAAQEIGEVVGKSVELAEKSSDMLALLVPRIEQTATLVQNITQASAEQASGVGQINSALFQLSMTVQQNAAGSEELAATAEEMSSQAEKLRRSIAFFKTREEHHVDDKKTRSLKNQSQLHGRVGVLPLVARPETD</sequence>
<gene>
    <name evidence="8" type="ORF">PQR63_09510</name>
</gene>
<comment type="similarity">
    <text evidence="2">Belongs to the methyl-accepting chemotaxis (MCP) protein family.</text>
</comment>
<keyword evidence="5" id="KW-0812">Transmembrane</keyword>
<feature type="transmembrane region" description="Helical" evidence="5">
    <location>
        <begin position="12"/>
        <end position="32"/>
    </location>
</feature>
<keyword evidence="1" id="KW-0145">Chemotaxis</keyword>
<dbReference type="Proteomes" id="UP001629214">
    <property type="component" value="Unassembled WGS sequence"/>
</dbReference>
<evidence type="ECO:0000259" key="6">
    <source>
        <dbReference type="PROSITE" id="PS50111"/>
    </source>
</evidence>
<keyword evidence="9" id="KW-1185">Reference proteome</keyword>
<evidence type="ECO:0000256" key="2">
    <source>
        <dbReference type="ARBA" id="ARBA00029447"/>
    </source>
</evidence>
<dbReference type="SUPFAM" id="SSF58104">
    <property type="entry name" value="Methyl-accepting chemotaxis protein (MCP) signaling domain"/>
    <property type="match status" value="1"/>
</dbReference>
<comment type="caution">
    <text evidence="8">The sequence shown here is derived from an EMBL/GenBank/DDBJ whole genome shotgun (WGS) entry which is preliminary data.</text>
</comment>
<evidence type="ECO:0000259" key="7">
    <source>
        <dbReference type="PROSITE" id="PS50885"/>
    </source>
</evidence>
<dbReference type="InterPro" id="IPR013587">
    <property type="entry name" value="Nitrate/nitrite_sensing"/>
</dbReference>
<keyword evidence="4" id="KW-0175">Coiled coil</keyword>
<feature type="domain" description="HAMP" evidence="7">
    <location>
        <begin position="348"/>
        <end position="391"/>
    </location>
</feature>
<accession>A0ABW8Z700</accession>
<evidence type="ECO:0000313" key="9">
    <source>
        <dbReference type="Proteomes" id="UP001629214"/>
    </source>
</evidence>
<dbReference type="Gene3D" id="1.10.287.950">
    <property type="entry name" value="Methyl-accepting chemotaxis protein"/>
    <property type="match status" value="1"/>
</dbReference>
<keyword evidence="3" id="KW-0807">Transducer</keyword>
<evidence type="ECO:0000256" key="1">
    <source>
        <dbReference type="ARBA" id="ARBA00022500"/>
    </source>
</evidence>
<dbReference type="PROSITE" id="PS50111">
    <property type="entry name" value="CHEMOTAXIS_TRANSDUC_2"/>
    <property type="match status" value="1"/>
</dbReference>
<dbReference type="PANTHER" id="PTHR43531:SF11">
    <property type="entry name" value="METHYL-ACCEPTING CHEMOTAXIS PROTEIN 3"/>
    <property type="match status" value="1"/>
</dbReference>
<dbReference type="RefSeq" id="WP_408167613.1">
    <property type="nucleotide sequence ID" value="NZ_JAQQFR010000005.1"/>
</dbReference>
<evidence type="ECO:0000256" key="4">
    <source>
        <dbReference type="SAM" id="Coils"/>
    </source>
</evidence>
<organism evidence="8 9">
    <name type="scientific">Herbaspirillum rhizosphaerae</name>
    <dbReference type="NCBI Taxonomy" id="346179"/>
    <lineage>
        <taxon>Bacteria</taxon>
        <taxon>Pseudomonadati</taxon>
        <taxon>Pseudomonadota</taxon>
        <taxon>Betaproteobacteria</taxon>
        <taxon>Burkholderiales</taxon>
        <taxon>Oxalobacteraceae</taxon>
        <taxon>Herbaspirillum</taxon>
    </lineage>
</organism>
<keyword evidence="5" id="KW-1133">Transmembrane helix</keyword>
<dbReference type="InterPro" id="IPR003660">
    <property type="entry name" value="HAMP_dom"/>
</dbReference>
<dbReference type="PRINTS" id="PR00260">
    <property type="entry name" value="CHEMTRNSDUCR"/>
</dbReference>